<reference evidence="1" key="1">
    <citation type="submission" date="2015-10" db="EMBL/GenBank/DDBJ databases">
        <authorList>
            <person name="Gilbert D.G."/>
        </authorList>
    </citation>
    <scope>NUCLEOTIDE SEQUENCE</scope>
</reference>
<evidence type="ECO:0000313" key="1">
    <source>
        <dbReference type="EMBL" id="CUS55275.1"/>
    </source>
</evidence>
<proteinExistence type="predicted"/>
<dbReference type="AlphaFoldDB" id="A0A160TVB1"/>
<sequence>MIISFIEQSLGQTEGPFFLGSGLSTADIYLHMLTAWDPSIKDRVVSSSSTSSIPADKRLTNIQRSYQAMLKQPDIAKTFATNGHKITAVTA</sequence>
<organism evidence="1">
    <name type="scientific">hydrothermal vent metagenome</name>
    <dbReference type="NCBI Taxonomy" id="652676"/>
    <lineage>
        <taxon>unclassified sequences</taxon>
        <taxon>metagenomes</taxon>
        <taxon>ecological metagenomes</taxon>
    </lineage>
</organism>
<dbReference type="EMBL" id="CZRL01000129">
    <property type="protein sequence ID" value="CUS55275.1"/>
    <property type="molecule type" value="Genomic_DNA"/>
</dbReference>
<evidence type="ECO:0008006" key="2">
    <source>
        <dbReference type="Google" id="ProtNLM"/>
    </source>
</evidence>
<gene>
    <name evidence="1" type="ORF">MGWOODY_XGa2457</name>
</gene>
<name>A0A160TVB1_9ZZZZ</name>
<accession>A0A160TVB1</accession>
<dbReference type="InterPro" id="IPR036282">
    <property type="entry name" value="Glutathione-S-Trfase_C_sf"/>
</dbReference>
<protein>
    <recommendedName>
        <fullName evidence="2">GST C-terminal domain-containing protein</fullName>
    </recommendedName>
</protein>
<dbReference type="SUPFAM" id="SSF47616">
    <property type="entry name" value="GST C-terminal domain-like"/>
    <property type="match status" value="1"/>
</dbReference>